<evidence type="ECO:0000313" key="2">
    <source>
        <dbReference type="Proteomes" id="UP000799536"/>
    </source>
</evidence>
<feature type="non-terminal residue" evidence="1">
    <location>
        <position position="1"/>
    </location>
</feature>
<dbReference type="Gene3D" id="3.20.20.70">
    <property type="entry name" value="Aldolase class I"/>
    <property type="match status" value="1"/>
</dbReference>
<dbReference type="EMBL" id="ML993862">
    <property type="protein sequence ID" value="KAF2205083.1"/>
    <property type="molecule type" value="Genomic_DNA"/>
</dbReference>
<gene>
    <name evidence="1" type="ORF">GQ43DRAFT_363156</name>
</gene>
<organism evidence="1 2">
    <name type="scientific">Delitschia confertaspora ATCC 74209</name>
    <dbReference type="NCBI Taxonomy" id="1513339"/>
    <lineage>
        <taxon>Eukaryota</taxon>
        <taxon>Fungi</taxon>
        <taxon>Dikarya</taxon>
        <taxon>Ascomycota</taxon>
        <taxon>Pezizomycotina</taxon>
        <taxon>Dothideomycetes</taxon>
        <taxon>Pleosporomycetidae</taxon>
        <taxon>Pleosporales</taxon>
        <taxon>Delitschiaceae</taxon>
        <taxon>Delitschia</taxon>
    </lineage>
</organism>
<name>A0A9P4JST0_9PLEO</name>
<proteinExistence type="predicted"/>
<dbReference type="AlphaFoldDB" id="A0A9P4JST0"/>
<dbReference type="InterPro" id="IPR013785">
    <property type="entry name" value="Aldolase_TIM"/>
</dbReference>
<protein>
    <submittedName>
        <fullName evidence="1">Uncharacterized protein</fullName>
    </submittedName>
</protein>
<sequence>ILILACADICKQYQCPLTSNPITLVAAGGISDGWDFVASLLLGANGLLQLWSRSILKRLRNNESPFSPPKTPPPKTFLFVLSS</sequence>
<reference evidence="1" key="1">
    <citation type="journal article" date="2020" name="Stud. Mycol.">
        <title>101 Dothideomycetes genomes: a test case for predicting lifestyles and emergence of pathogens.</title>
        <authorList>
            <person name="Haridas S."/>
            <person name="Albert R."/>
            <person name="Binder M."/>
            <person name="Bloem J."/>
            <person name="Labutti K."/>
            <person name="Salamov A."/>
            <person name="Andreopoulos B."/>
            <person name="Baker S."/>
            <person name="Barry K."/>
            <person name="Bills G."/>
            <person name="Bluhm B."/>
            <person name="Cannon C."/>
            <person name="Castanera R."/>
            <person name="Culley D."/>
            <person name="Daum C."/>
            <person name="Ezra D."/>
            <person name="Gonzalez J."/>
            <person name="Henrissat B."/>
            <person name="Kuo A."/>
            <person name="Liang C."/>
            <person name="Lipzen A."/>
            <person name="Lutzoni F."/>
            <person name="Magnuson J."/>
            <person name="Mondo S."/>
            <person name="Nolan M."/>
            <person name="Ohm R."/>
            <person name="Pangilinan J."/>
            <person name="Park H.-J."/>
            <person name="Ramirez L."/>
            <person name="Alfaro M."/>
            <person name="Sun H."/>
            <person name="Tritt A."/>
            <person name="Yoshinaga Y."/>
            <person name="Zwiers L.-H."/>
            <person name="Turgeon B."/>
            <person name="Goodwin S."/>
            <person name="Spatafora J."/>
            <person name="Crous P."/>
            <person name="Grigoriev I."/>
        </authorList>
    </citation>
    <scope>NUCLEOTIDE SEQUENCE</scope>
    <source>
        <strain evidence="1">ATCC 74209</strain>
    </source>
</reference>
<comment type="caution">
    <text evidence="1">The sequence shown here is derived from an EMBL/GenBank/DDBJ whole genome shotgun (WGS) entry which is preliminary data.</text>
</comment>
<accession>A0A9P4JST0</accession>
<evidence type="ECO:0000313" key="1">
    <source>
        <dbReference type="EMBL" id="KAF2205083.1"/>
    </source>
</evidence>
<keyword evidence="2" id="KW-1185">Reference proteome</keyword>
<dbReference type="SUPFAM" id="SSF51412">
    <property type="entry name" value="Inosine monophosphate dehydrogenase (IMPDH)"/>
    <property type="match status" value="1"/>
</dbReference>
<dbReference type="Proteomes" id="UP000799536">
    <property type="component" value="Unassembled WGS sequence"/>
</dbReference>